<gene>
    <name evidence="2" type="ORF">MYAM1_002288</name>
</gene>
<sequence length="686" mass="75266">MAGADQEQGTELPEYLVPGASREWLSSHAPAAFFEIAVRSDASSFQQGYLGLEGQQATILGEILIKSQNSTWLSNAISACTVEFRAVENVNGSISQEMELFHAKQTLWQNSTSQPAVQPIPSRMSFAFPLTHDLPQCIHGHDSNLIYTIEATLLYKQGQVRKARTIVHPVRYTSSSDRDLGMHSSPGFEMRNANHWNTVTPNSRYSLSPLYWMTNDPIPVHYWLDRSVVRNTEPIQVQVHIPPPDQHLVLHQGFQLLSVETELIRVTQSHPNGTKLSDEVTLQRALDTQLGKKNSCTSSTGASPSMPLEPNTRFALVAYSGKSCRFHSQNPVHLCFALHSISATVPDAEPFNTASTQHNLGGDGRCESITQDTPLHSVRFVFCVRILLRDRYGNQRDVCTGQLVKLIPAAANADLSKFTSDSPSGQPSDPDLPTTQPSNKKLGKAPEHQEFDAAAWFMDPVEYDGYDDASQGGSTTVITAVAPNEPPSDCFPSAMQQPRSSQLNFAVTHTQDPPPSMTEHFRDCRFADDLSNNASYATQLASLPHVDDHRPGMDPLIRSDTDQVGVTDELPNFDQASQQPDVNIMGLHLPIDVPTNSSAWPLPLTGMPQAQHTQPTLEIQSSAELPSYTDLAPALRSLALSNDREPRPPAYFSETARCPLPSDSATSGVSTNEGDPNAIFPPLYEA</sequence>
<dbReference type="Gene3D" id="2.60.40.640">
    <property type="match status" value="1"/>
</dbReference>
<dbReference type="InterPro" id="IPR014752">
    <property type="entry name" value="Arrestin-like_C"/>
</dbReference>
<proteinExistence type="predicted"/>
<dbReference type="EMBL" id="CP119945">
    <property type="protein sequence ID" value="WFC99543.1"/>
    <property type="molecule type" value="Genomic_DNA"/>
</dbReference>
<evidence type="ECO:0000313" key="2">
    <source>
        <dbReference type="EMBL" id="WFC99543.1"/>
    </source>
</evidence>
<feature type="region of interest" description="Disordered" evidence="1">
    <location>
        <begin position="642"/>
        <end position="686"/>
    </location>
</feature>
<dbReference type="Proteomes" id="UP001219567">
    <property type="component" value="Chromosome 3"/>
</dbReference>
<feature type="compositionally biased region" description="Polar residues" evidence="1">
    <location>
        <begin position="663"/>
        <end position="674"/>
    </location>
</feature>
<accession>A0AAJ5YRW2</accession>
<feature type="compositionally biased region" description="Low complexity" evidence="1">
    <location>
        <begin position="420"/>
        <end position="433"/>
    </location>
</feature>
<dbReference type="AlphaFoldDB" id="A0AAJ5YRW2"/>
<name>A0AAJ5YRW2_9BASI</name>
<feature type="region of interest" description="Disordered" evidence="1">
    <location>
        <begin position="417"/>
        <end position="446"/>
    </location>
</feature>
<keyword evidence="3" id="KW-1185">Reference proteome</keyword>
<protein>
    <submittedName>
        <fullName evidence="2">Uncharacterized protein</fullName>
    </submittedName>
</protein>
<evidence type="ECO:0000256" key="1">
    <source>
        <dbReference type="SAM" id="MobiDB-lite"/>
    </source>
</evidence>
<evidence type="ECO:0000313" key="3">
    <source>
        <dbReference type="Proteomes" id="UP001219567"/>
    </source>
</evidence>
<organism evidence="2 3">
    <name type="scientific">Malassezia yamatoensis</name>
    <dbReference type="NCBI Taxonomy" id="253288"/>
    <lineage>
        <taxon>Eukaryota</taxon>
        <taxon>Fungi</taxon>
        <taxon>Dikarya</taxon>
        <taxon>Basidiomycota</taxon>
        <taxon>Ustilaginomycotina</taxon>
        <taxon>Malasseziomycetes</taxon>
        <taxon>Malasseziales</taxon>
        <taxon>Malasseziaceae</taxon>
        <taxon>Malassezia</taxon>
    </lineage>
</organism>
<reference evidence="2 3" key="1">
    <citation type="submission" date="2023-03" db="EMBL/GenBank/DDBJ databases">
        <title>Mating type loci evolution in Malassezia.</title>
        <authorList>
            <person name="Coelho M.A."/>
        </authorList>
    </citation>
    <scope>NUCLEOTIDE SEQUENCE [LARGE SCALE GENOMIC DNA]</scope>
    <source>
        <strain evidence="2 3">CBS 9725</strain>
    </source>
</reference>